<dbReference type="InterPro" id="IPR008767">
    <property type="entry name" value="Phage_SPP1_head-tail_adaptor"/>
</dbReference>
<accession>A1AYY6</accession>
<organism evidence="1 2">
    <name type="scientific">Paracoccus denitrificans (strain Pd 1222)</name>
    <dbReference type="NCBI Taxonomy" id="318586"/>
    <lineage>
        <taxon>Bacteria</taxon>
        <taxon>Pseudomonadati</taxon>
        <taxon>Pseudomonadota</taxon>
        <taxon>Alphaproteobacteria</taxon>
        <taxon>Rhodobacterales</taxon>
        <taxon>Paracoccaceae</taxon>
        <taxon>Paracoccus</taxon>
    </lineage>
</organism>
<dbReference type="Pfam" id="PF05521">
    <property type="entry name" value="Phage_HCP"/>
    <property type="match status" value="1"/>
</dbReference>
<dbReference type="AlphaFoldDB" id="A1AYY6"/>
<protein>
    <submittedName>
        <fullName evidence="1">Phage head-tail adaptor, putative</fullName>
    </submittedName>
</protein>
<dbReference type="HOGENOM" id="CLU_2059107_0_0_5"/>
<dbReference type="GeneID" id="93451588"/>
<dbReference type="KEGG" id="pde:Pden_0366"/>
<evidence type="ECO:0000313" key="2">
    <source>
        <dbReference type="Proteomes" id="UP000000361"/>
    </source>
</evidence>
<dbReference type="STRING" id="318586.Pden_0366"/>
<dbReference type="InterPro" id="IPR038666">
    <property type="entry name" value="SSP1_head-tail_sf"/>
</dbReference>
<dbReference type="EMBL" id="CP000489">
    <property type="protein sequence ID" value="ABL68480.1"/>
    <property type="molecule type" value="Genomic_DNA"/>
</dbReference>
<dbReference type="Gene3D" id="2.40.10.270">
    <property type="entry name" value="Bacteriophage SPP1 head-tail adaptor protein"/>
    <property type="match status" value="1"/>
</dbReference>
<gene>
    <name evidence="1" type="ordered locus">Pden_0366</name>
</gene>
<dbReference type="Proteomes" id="UP000000361">
    <property type="component" value="Chromosome 1"/>
</dbReference>
<dbReference type="OrthoDB" id="7998779at2"/>
<dbReference type="RefSeq" id="WP_011746713.1">
    <property type="nucleotide sequence ID" value="NC_008686.1"/>
</dbReference>
<dbReference type="eggNOG" id="COG5614">
    <property type="taxonomic scope" value="Bacteria"/>
</dbReference>
<evidence type="ECO:0000313" key="1">
    <source>
        <dbReference type="EMBL" id="ABL68480.1"/>
    </source>
</evidence>
<proteinExistence type="predicted"/>
<sequence>MVKAAAQTARLVKRAAFGEPAEVSDDIGLGDADGQVVHGYPIAFRTRANLLPLRGGESVMHARLAAKNPAILTVRNSALTRRVTSDWKVLIDGRVFDCKEDPRESQDRRYLEILVEASP</sequence>
<reference evidence="2" key="1">
    <citation type="submission" date="2006-12" db="EMBL/GenBank/DDBJ databases">
        <title>Complete sequence of chromosome 1 of Paracoccus denitrificans PD1222.</title>
        <authorList>
            <person name="Copeland A."/>
            <person name="Lucas S."/>
            <person name="Lapidus A."/>
            <person name="Barry K."/>
            <person name="Detter J.C."/>
            <person name="Glavina del Rio T."/>
            <person name="Hammon N."/>
            <person name="Israni S."/>
            <person name="Dalin E."/>
            <person name="Tice H."/>
            <person name="Pitluck S."/>
            <person name="Munk A.C."/>
            <person name="Brettin T."/>
            <person name="Bruce D."/>
            <person name="Han C."/>
            <person name="Tapia R."/>
            <person name="Gilna P."/>
            <person name="Schmutz J."/>
            <person name="Larimer F."/>
            <person name="Land M."/>
            <person name="Hauser L."/>
            <person name="Kyrpides N."/>
            <person name="Lykidis A."/>
            <person name="Spiro S."/>
            <person name="Richardson D.J."/>
            <person name="Moir J.W.B."/>
            <person name="Ferguson S.J."/>
            <person name="van Spanning R.J.M."/>
            <person name="Richardson P."/>
        </authorList>
    </citation>
    <scope>NUCLEOTIDE SEQUENCE [LARGE SCALE GENOMIC DNA]</scope>
    <source>
        <strain evidence="2">Pd 1222</strain>
    </source>
</reference>
<dbReference type="EnsemblBacteria" id="ABL68480">
    <property type="protein sequence ID" value="ABL68480"/>
    <property type="gene ID" value="Pden_0366"/>
</dbReference>
<keyword evidence="2" id="KW-1185">Reference proteome</keyword>
<name>A1AYY6_PARDP</name>